<evidence type="ECO:0000256" key="3">
    <source>
        <dbReference type="ARBA" id="ARBA00022679"/>
    </source>
</evidence>
<dbReference type="SUPFAM" id="SSF53756">
    <property type="entry name" value="UDP-Glycosyltransferase/glycogen phosphorylase"/>
    <property type="match status" value="1"/>
</dbReference>
<evidence type="ECO:0000256" key="1">
    <source>
        <dbReference type="ARBA" id="ARBA00006739"/>
    </source>
</evidence>
<feature type="domain" description="Glycosyltransferase 2-like" evidence="4">
    <location>
        <begin position="530"/>
        <end position="707"/>
    </location>
</feature>
<sequence>MNVKVKVIKFLKLAKRYYDLVKSNRFDRRYYLAKYADVRKSDQDPILHYLLHGHREGRFISKSAEDNARKAKAIASASIGLDRVDVYLCCWLNQKEPIYDAILELVAHLKCEGFRTLVITSSSHLLENEFVHALKYNIYLHGVPKANVSYRPPALLLSELKFLIERWSSNPSIHSQSEANINNAYSYWKDAFLRNKPGCIIVWGSTCPVSRLQIYIAKELNIPYIILERGHFSGTLYADLVGQFYHGAHAIQYAKEVAYAQEHSEAQLSSIRSYLLQQNHVAYSEYNTDESILSKISEHQQKGGKVLLFVGGNDNGSGVAFSGSATFEYHSPYYRSSYDAVKDVCKAIERLDDKILLIIKPHPADTGAYNSLKNQDILVTQNGKINSLIATADVCITLTTTAVAQCVLSKIPLVTLTYNDLTDKGFAYQAHSRSCLIPALRSALSKEDFDSRLAFGERYLLSLFSSVLFSIFPFDQGRGIPELSKLISNRVHNHNASIANVDGKVPEYCFREIKLAEWDLDSSSLPKIDIIMPVYADAGITRIAVEAVLSSIDSKRMRLIVINDASPFEDVTAFIKELSERASDFLKVFVNKENIGFVGTVNFGFGLSDANDVIILNSDAIVAENFAEQLCLAAYSHPKIATVTPFSNNASIFSLPNPPGESLAIEDAISYVDQKTSVLHKTSFSLLPVVPVGHGFCMYIRRNVLRSVGVFDELSFGRGYSEEVDFCLRARMQGYIHVVQPNVFVGHIGGVSFADEQSEQKSRNRKIIAQRYPNYFKEIRSFSLNDPLARYRR</sequence>
<proteinExistence type="inferred from homology"/>
<keyword evidence="2" id="KW-0328">Glycosyltransferase</keyword>
<name>A0A5A9W1G6_9GAMM</name>
<dbReference type="GO" id="GO:0016757">
    <property type="term" value="F:glycosyltransferase activity"/>
    <property type="evidence" value="ECO:0007669"/>
    <property type="project" value="UniProtKB-KW"/>
</dbReference>
<dbReference type="Pfam" id="PF00535">
    <property type="entry name" value="Glycos_transf_2"/>
    <property type="match status" value="1"/>
</dbReference>
<reference evidence="5 6" key="1">
    <citation type="submission" date="2019-03" db="EMBL/GenBank/DDBJ databases">
        <title>Nitrincola sp. nov. isolated from an Indian soda lake.</title>
        <authorList>
            <person name="Joshi A."/>
            <person name="Thite S.V."/>
            <person name="Joseph N."/>
            <person name="Dhotre D."/>
            <person name="Moorthy M."/>
            <person name="Shouche Y.S."/>
        </authorList>
    </citation>
    <scope>NUCLEOTIDE SEQUENCE [LARGE SCALE GENOMIC DNA]</scope>
    <source>
        <strain evidence="5 6">MEB193</strain>
    </source>
</reference>
<organism evidence="5 6">
    <name type="scientific">Nitrincola tapanii</name>
    <dbReference type="NCBI Taxonomy" id="1708751"/>
    <lineage>
        <taxon>Bacteria</taxon>
        <taxon>Pseudomonadati</taxon>
        <taxon>Pseudomonadota</taxon>
        <taxon>Gammaproteobacteria</taxon>
        <taxon>Oceanospirillales</taxon>
        <taxon>Oceanospirillaceae</taxon>
        <taxon>Nitrincola</taxon>
    </lineage>
</organism>
<evidence type="ECO:0000259" key="4">
    <source>
        <dbReference type="Pfam" id="PF00535"/>
    </source>
</evidence>
<comment type="similarity">
    <text evidence="1">Belongs to the glycosyltransferase 2 family.</text>
</comment>
<dbReference type="SUPFAM" id="SSF53448">
    <property type="entry name" value="Nucleotide-diphospho-sugar transferases"/>
    <property type="match status" value="1"/>
</dbReference>
<comment type="caution">
    <text evidence="5">The sequence shown here is derived from an EMBL/GenBank/DDBJ whole genome shotgun (WGS) entry which is preliminary data.</text>
</comment>
<dbReference type="Gene3D" id="3.40.50.12580">
    <property type="match status" value="1"/>
</dbReference>
<dbReference type="Gene3D" id="3.90.550.10">
    <property type="entry name" value="Spore Coat Polysaccharide Biosynthesis Protein SpsA, Chain A"/>
    <property type="match status" value="1"/>
</dbReference>
<dbReference type="PANTHER" id="PTHR43179">
    <property type="entry name" value="RHAMNOSYLTRANSFERASE WBBL"/>
    <property type="match status" value="1"/>
</dbReference>
<dbReference type="InterPro" id="IPR029044">
    <property type="entry name" value="Nucleotide-diphossugar_trans"/>
</dbReference>
<dbReference type="RefSeq" id="WP_149391136.1">
    <property type="nucleotide sequence ID" value="NZ_SMRS01000006.1"/>
</dbReference>
<evidence type="ECO:0000256" key="2">
    <source>
        <dbReference type="ARBA" id="ARBA00022676"/>
    </source>
</evidence>
<dbReference type="InterPro" id="IPR001173">
    <property type="entry name" value="Glyco_trans_2-like"/>
</dbReference>
<dbReference type="OrthoDB" id="5123492at2"/>
<evidence type="ECO:0000313" key="6">
    <source>
        <dbReference type="Proteomes" id="UP000325302"/>
    </source>
</evidence>
<evidence type="ECO:0000313" key="5">
    <source>
        <dbReference type="EMBL" id="KAA0874403.1"/>
    </source>
</evidence>
<dbReference type="EMBL" id="SMRS01000006">
    <property type="protein sequence ID" value="KAA0874403.1"/>
    <property type="molecule type" value="Genomic_DNA"/>
</dbReference>
<gene>
    <name evidence="5" type="ORF">E1H14_09020</name>
</gene>
<accession>A0A5A9W1G6</accession>
<dbReference type="AlphaFoldDB" id="A0A5A9W1G6"/>
<keyword evidence="6" id="KW-1185">Reference proteome</keyword>
<dbReference type="PANTHER" id="PTHR43179:SF12">
    <property type="entry name" value="GALACTOFURANOSYLTRANSFERASE GLFT2"/>
    <property type="match status" value="1"/>
</dbReference>
<dbReference type="Proteomes" id="UP000325302">
    <property type="component" value="Unassembled WGS sequence"/>
</dbReference>
<dbReference type="InterPro" id="IPR043148">
    <property type="entry name" value="TagF_C"/>
</dbReference>
<protein>
    <submittedName>
        <fullName evidence="5">Glycosyltransferase</fullName>
    </submittedName>
</protein>
<keyword evidence="3 5" id="KW-0808">Transferase</keyword>